<name>G5KEG8_9STRE</name>
<evidence type="ECO:0000313" key="2">
    <source>
        <dbReference type="EMBL" id="EHJ55786.1"/>
    </source>
</evidence>
<keyword evidence="1" id="KW-0175">Coiled coil</keyword>
<gene>
    <name evidence="2" type="ORF">STRUR_0802</name>
</gene>
<evidence type="ECO:0000256" key="1">
    <source>
        <dbReference type="SAM" id="Coils"/>
    </source>
</evidence>
<accession>G5KEG8</accession>
<feature type="coiled-coil region" evidence="1">
    <location>
        <begin position="59"/>
        <end position="107"/>
    </location>
</feature>
<evidence type="ECO:0000313" key="3">
    <source>
        <dbReference type="Proteomes" id="UP000005388"/>
    </source>
</evidence>
<keyword evidence="3" id="KW-1185">Reference proteome</keyword>
<reference evidence="2 3" key="1">
    <citation type="journal article" date="2014" name="Int. J. Syst. Evol. Microbiol.">
        <title>Phylogenomics and the dynamic genome evolution of the genus Streptococcus.</title>
        <authorList>
            <consortium name="The Broad Institute Genome Sequencing Platform"/>
            <person name="Richards V.P."/>
            <person name="Palmer S.R."/>
            <person name="Pavinski Bitar P.D."/>
            <person name="Qin X."/>
            <person name="Weinstock G.M."/>
            <person name="Highlander S.K."/>
            <person name="Town C.D."/>
            <person name="Burne R.A."/>
            <person name="Stanhope M.J."/>
        </authorList>
    </citation>
    <scope>NUCLEOTIDE SEQUENCE [LARGE SCALE GENOMIC DNA]</scope>
    <source>
        <strain evidence="2 3">2285-97</strain>
    </source>
</reference>
<sequence>MTAKDWIDYENNGLPNKRNDEFWQKVADYFGVELGYLYGYTKIPNEDYIVELQEVLHHEYELKLENKKLEKNFKEALAENDAKDKRIAELENSLNCVIDELKGLITRNGANANER</sequence>
<dbReference type="STRING" id="764291.STRUR_0802"/>
<dbReference type="AlphaFoldDB" id="G5KEG8"/>
<comment type="caution">
    <text evidence="2">The sequence shown here is derived from an EMBL/GenBank/DDBJ whole genome shotgun (WGS) entry which is preliminary data.</text>
</comment>
<proteinExistence type="predicted"/>
<dbReference type="Proteomes" id="UP000005388">
    <property type="component" value="Unassembled WGS sequence"/>
</dbReference>
<dbReference type="EMBL" id="AEUZ02000001">
    <property type="protein sequence ID" value="EHJ55786.1"/>
    <property type="molecule type" value="Genomic_DNA"/>
</dbReference>
<organism evidence="2 3">
    <name type="scientific">Streptococcus urinalis 2285-97</name>
    <dbReference type="NCBI Taxonomy" id="764291"/>
    <lineage>
        <taxon>Bacteria</taxon>
        <taxon>Bacillati</taxon>
        <taxon>Bacillota</taxon>
        <taxon>Bacilli</taxon>
        <taxon>Lactobacillales</taxon>
        <taxon>Streptococcaceae</taxon>
        <taxon>Streptococcus</taxon>
    </lineage>
</organism>
<protein>
    <submittedName>
        <fullName evidence="2">Uncharacterized protein</fullName>
    </submittedName>
</protein>